<gene>
    <name evidence="1" type="ORF">SAMN04488109_4397</name>
</gene>
<accession>A0A1M5U0Z9</accession>
<dbReference type="Proteomes" id="UP000184212">
    <property type="component" value="Unassembled WGS sequence"/>
</dbReference>
<organism evidence="1 2">
    <name type="scientific">Chryseolinea serpens</name>
    <dbReference type="NCBI Taxonomy" id="947013"/>
    <lineage>
        <taxon>Bacteria</taxon>
        <taxon>Pseudomonadati</taxon>
        <taxon>Bacteroidota</taxon>
        <taxon>Cytophagia</taxon>
        <taxon>Cytophagales</taxon>
        <taxon>Fulvivirgaceae</taxon>
        <taxon>Chryseolinea</taxon>
    </lineage>
</organism>
<dbReference type="AlphaFoldDB" id="A0A1M5U0Z9"/>
<name>A0A1M5U0Z9_9BACT</name>
<keyword evidence="2" id="KW-1185">Reference proteome</keyword>
<dbReference type="EMBL" id="FQWQ01000003">
    <property type="protein sequence ID" value="SHH56707.1"/>
    <property type="molecule type" value="Genomic_DNA"/>
</dbReference>
<reference evidence="1 2" key="1">
    <citation type="submission" date="2016-11" db="EMBL/GenBank/DDBJ databases">
        <authorList>
            <person name="Jaros S."/>
            <person name="Januszkiewicz K."/>
            <person name="Wedrychowicz H."/>
        </authorList>
    </citation>
    <scope>NUCLEOTIDE SEQUENCE [LARGE SCALE GENOMIC DNA]</scope>
    <source>
        <strain evidence="1 2">DSM 24574</strain>
    </source>
</reference>
<dbReference type="STRING" id="947013.SAMN04488109_4397"/>
<protein>
    <submittedName>
        <fullName evidence="1">Uncharacterized protein</fullName>
    </submittedName>
</protein>
<evidence type="ECO:0000313" key="2">
    <source>
        <dbReference type="Proteomes" id="UP000184212"/>
    </source>
</evidence>
<sequence>MLISVLGCKKVDKEVVDAGADMKTEPRISVPETKPQKEKQASICEGTKGEVIYEYLPDIELPEHLFTIIFRCDHDSLSGKIFGPVPAEEHGLYFFRADLEKVKADSSKIAFEFVQGDVFTTQITLNNYKDKFDGQGGGSSDARLTYTGTNYGDSLVFHCASEFYDCYADDMTFVRKK</sequence>
<evidence type="ECO:0000313" key="1">
    <source>
        <dbReference type="EMBL" id="SHH56707.1"/>
    </source>
</evidence>
<proteinExistence type="predicted"/>